<keyword evidence="10" id="KW-0645">Protease</keyword>
<proteinExistence type="inferred from homology"/>
<comment type="subcellular location">
    <subcellularLocation>
        <location evidence="1">Membrane</location>
        <topology evidence="1">Multi-pass membrane protein</topology>
    </subcellularLocation>
</comment>
<feature type="transmembrane region" description="Helical" evidence="8">
    <location>
        <begin position="281"/>
        <end position="299"/>
    </location>
</feature>
<evidence type="ECO:0000259" key="9">
    <source>
        <dbReference type="Pfam" id="PF01694"/>
    </source>
</evidence>
<dbReference type="InterPro" id="IPR019734">
    <property type="entry name" value="TPR_rpt"/>
</dbReference>
<feature type="repeat" description="TPR" evidence="7">
    <location>
        <begin position="456"/>
        <end position="489"/>
    </location>
</feature>
<name>W4QFM4_9BACI</name>
<comment type="caution">
    <text evidence="10">The sequence shown here is derived from an EMBL/GenBank/DDBJ whole genome shotgun (WGS) entry which is preliminary data.</text>
</comment>
<organism evidence="10 11">
    <name type="scientific">Halalkalibacter hemicellulosilyticusJCM 9152</name>
    <dbReference type="NCBI Taxonomy" id="1236971"/>
    <lineage>
        <taxon>Bacteria</taxon>
        <taxon>Bacillati</taxon>
        <taxon>Bacillota</taxon>
        <taxon>Bacilli</taxon>
        <taxon>Bacillales</taxon>
        <taxon>Bacillaceae</taxon>
        <taxon>Halalkalibacter</taxon>
    </lineage>
</organism>
<dbReference type="SMART" id="SM00028">
    <property type="entry name" value="TPR"/>
    <property type="match status" value="3"/>
</dbReference>
<dbReference type="EMBL" id="BAUU01000013">
    <property type="protein sequence ID" value="GAE30732.1"/>
    <property type="molecule type" value="Genomic_DNA"/>
</dbReference>
<evidence type="ECO:0000256" key="5">
    <source>
        <dbReference type="ARBA" id="ARBA00022989"/>
    </source>
</evidence>
<feature type="domain" description="Peptidase S54 rhomboid" evidence="9">
    <location>
        <begin position="216"/>
        <end position="349"/>
    </location>
</feature>
<protein>
    <submittedName>
        <fullName evidence="10">Rhomboid family serine protease</fullName>
    </submittedName>
</protein>
<dbReference type="GO" id="GO:0004252">
    <property type="term" value="F:serine-type endopeptidase activity"/>
    <property type="evidence" value="ECO:0007669"/>
    <property type="project" value="InterPro"/>
</dbReference>
<accession>W4QFM4</accession>
<evidence type="ECO:0000313" key="11">
    <source>
        <dbReference type="Proteomes" id="UP000018895"/>
    </source>
</evidence>
<keyword evidence="11" id="KW-1185">Reference proteome</keyword>
<dbReference type="STRING" id="1236971.JCM9152_2148"/>
<dbReference type="AlphaFoldDB" id="W4QFM4"/>
<reference evidence="10" key="1">
    <citation type="journal article" date="2014" name="Genome Announc.">
        <title>Draft Genome Sequences of Three Alkaliphilic Bacillus Strains, Bacillus wakoensis JCM 9140T, Bacillus akibai JCM 9157T, and Bacillus hemicellulosilyticus JCM 9152T.</title>
        <authorList>
            <person name="Yuki M."/>
            <person name="Oshima K."/>
            <person name="Suda W."/>
            <person name="Oshida Y."/>
            <person name="Kitamura K."/>
            <person name="Iida T."/>
            <person name="Hattori M."/>
            <person name="Ohkuma M."/>
        </authorList>
    </citation>
    <scope>NUCLEOTIDE SEQUENCE [LARGE SCALE GENOMIC DNA]</scope>
    <source>
        <strain evidence="10">JCM 9152</strain>
    </source>
</reference>
<keyword evidence="7" id="KW-0802">TPR repeat</keyword>
<evidence type="ECO:0000256" key="2">
    <source>
        <dbReference type="ARBA" id="ARBA00009045"/>
    </source>
</evidence>
<dbReference type="Pfam" id="PF14559">
    <property type="entry name" value="TPR_19"/>
    <property type="match status" value="1"/>
</dbReference>
<feature type="transmembrane region" description="Helical" evidence="8">
    <location>
        <begin position="336"/>
        <end position="353"/>
    </location>
</feature>
<evidence type="ECO:0000256" key="4">
    <source>
        <dbReference type="ARBA" id="ARBA00022801"/>
    </source>
</evidence>
<feature type="transmembrane region" description="Helical" evidence="8">
    <location>
        <begin position="218"/>
        <end position="245"/>
    </location>
</feature>
<keyword evidence="3 8" id="KW-0812">Transmembrane</keyword>
<dbReference type="InterPro" id="IPR035952">
    <property type="entry name" value="Rhomboid-like_sf"/>
</dbReference>
<dbReference type="SUPFAM" id="SSF48452">
    <property type="entry name" value="TPR-like"/>
    <property type="match status" value="1"/>
</dbReference>
<dbReference type="GO" id="GO:0006508">
    <property type="term" value="P:proteolysis"/>
    <property type="evidence" value="ECO:0007669"/>
    <property type="project" value="UniProtKB-KW"/>
</dbReference>
<keyword evidence="5 8" id="KW-1133">Transmembrane helix</keyword>
<feature type="transmembrane region" description="Helical" evidence="8">
    <location>
        <begin position="311"/>
        <end position="330"/>
    </location>
</feature>
<comment type="similarity">
    <text evidence="2">Belongs to the peptidase S54 family.</text>
</comment>
<gene>
    <name evidence="10" type="ORF">JCM9152_2148</name>
</gene>
<sequence length="501" mass="57489">MDQIRLNYLYWMLVHDYVTKKKWRIISMRDHEVWLVNEETKPRQIVRFVRRDLDWAGELRRDVAKTVMLFENIRTSLHYREVEGKNIYVSLYPPVDEWEDLQKPLAANNKKKSRVYTAVLTKEDIEKRNLSDIYYSEQVEQLELHTYLLKQQIQHVHELEKEKETSMFQYGKPYATYFLIVSIVMMFIITEWAGSSTDIMTLIDFGAKYNPLIIDGEWWRFISAMFLHIGLIHLFMNSLALFFLGGVVERMYGTTRFVSIYLIAGLLGSIASFAFNASVSAGASGAIFGCFGALLYFGIVHPSLFFRTMGMNVLVILAINLVFGFVVPVVDNGAHIGGLVGGFLAAAIVQLPKQQRTWRAFVFAIITPSVIASLLAFGWVNEAKMTDVTTELIIGQMYLQDDEVESAYPHVKRAYEMEPTMPEATFLLSVAQAMNGNYAEALPLLEKTIELREDFHEAHYNMAVVYTELGEYEQARTAVARAIEIEAKEEYVELERSLTLD</sequence>
<dbReference type="Gene3D" id="1.20.1540.10">
    <property type="entry name" value="Rhomboid-like"/>
    <property type="match status" value="1"/>
</dbReference>
<dbReference type="InterPro" id="IPR022764">
    <property type="entry name" value="Peptidase_S54_rhomboid_dom"/>
</dbReference>
<evidence type="ECO:0000256" key="3">
    <source>
        <dbReference type="ARBA" id="ARBA00022692"/>
    </source>
</evidence>
<dbReference type="Pfam" id="PF01694">
    <property type="entry name" value="Rhomboid"/>
    <property type="match status" value="1"/>
</dbReference>
<feature type="transmembrane region" description="Helical" evidence="8">
    <location>
        <begin position="174"/>
        <end position="194"/>
    </location>
</feature>
<evidence type="ECO:0000313" key="10">
    <source>
        <dbReference type="EMBL" id="GAE30732.1"/>
    </source>
</evidence>
<dbReference type="PANTHER" id="PTHR43731:SF14">
    <property type="entry name" value="PRESENILIN-ASSOCIATED RHOMBOID-LIKE PROTEIN, MITOCHONDRIAL"/>
    <property type="match status" value="1"/>
</dbReference>
<dbReference type="InterPro" id="IPR011990">
    <property type="entry name" value="TPR-like_helical_dom_sf"/>
</dbReference>
<dbReference type="Gene3D" id="1.25.40.10">
    <property type="entry name" value="Tetratricopeptide repeat domain"/>
    <property type="match status" value="1"/>
</dbReference>
<evidence type="ECO:0000256" key="6">
    <source>
        <dbReference type="ARBA" id="ARBA00023136"/>
    </source>
</evidence>
<dbReference type="PROSITE" id="PS50005">
    <property type="entry name" value="TPR"/>
    <property type="match status" value="2"/>
</dbReference>
<dbReference type="RefSeq" id="WP_035343651.1">
    <property type="nucleotide sequence ID" value="NZ_BAUU01000013.1"/>
</dbReference>
<dbReference type="PANTHER" id="PTHR43731">
    <property type="entry name" value="RHOMBOID PROTEASE"/>
    <property type="match status" value="1"/>
</dbReference>
<dbReference type="InterPro" id="IPR050925">
    <property type="entry name" value="Rhomboid_protease_S54"/>
</dbReference>
<keyword evidence="6 8" id="KW-0472">Membrane</keyword>
<dbReference type="Proteomes" id="UP000018895">
    <property type="component" value="Unassembled WGS sequence"/>
</dbReference>
<dbReference type="SUPFAM" id="SSF144091">
    <property type="entry name" value="Rhomboid-like"/>
    <property type="match status" value="1"/>
</dbReference>
<feature type="transmembrane region" description="Helical" evidence="8">
    <location>
        <begin position="257"/>
        <end position="275"/>
    </location>
</feature>
<feature type="transmembrane region" description="Helical" evidence="8">
    <location>
        <begin position="360"/>
        <end position="380"/>
    </location>
</feature>
<evidence type="ECO:0000256" key="1">
    <source>
        <dbReference type="ARBA" id="ARBA00004141"/>
    </source>
</evidence>
<evidence type="ECO:0000256" key="7">
    <source>
        <dbReference type="PROSITE-ProRule" id="PRU00339"/>
    </source>
</evidence>
<evidence type="ECO:0000256" key="8">
    <source>
        <dbReference type="SAM" id="Phobius"/>
    </source>
</evidence>
<feature type="repeat" description="TPR" evidence="7">
    <location>
        <begin position="388"/>
        <end position="421"/>
    </location>
</feature>
<dbReference type="GO" id="GO:0016020">
    <property type="term" value="C:membrane"/>
    <property type="evidence" value="ECO:0007669"/>
    <property type="project" value="UniProtKB-SubCell"/>
</dbReference>
<dbReference type="OrthoDB" id="9813074at2"/>
<keyword evidence="4" id="KW-0378">Hydrolase</keyword>